<name>A0A1M4ZVH3_9BACE</name>
<dbReference type="Pfam" id="PF02065">
    <property type="entry name" value="Melibiase"/>
    <property type="match status" value="1"/>
</dbReference>
<gene>
    <name evidence="1" type="ORF">SAMN05444349_113108</name>
</gene>
<dbReference type="InterPro" id="IPR013785">
    <property type="entry name" value="Aldolase_TIM"/>
</dbReference>
<dbReference type="Proteomes" id="UP000184436">
    <property type="component" value="Unassembled WGS sequence"/>
</dbReference>
<dbReference type="InterPro" id="IPR017853">
    <property type="entry name" value="GH"/>
</dbReference>
<dbReference type="AlphaFoldDB" id="A0A1M4ZVH3"/>
<dbReference type="Gene3D" id="3.20.20.70">
    <property type="entry name" value="Aldolase class I"/>
    <property type="match status" value="1"/>
</dbReference>
<reference evidence="1 2" key="1">
    <citation type="submission" date="2016-11" db="EMBL/GenBank/DDBJ databases">
        <authorList>
            <person name="Jaros S."/>
            <person name="Januszkiewicz K."/>
            <person name="Wedrychowicz H."/>
        </authorList>
    </citation>
    <scope>NUCLEOTIDE SEQUENCE [LARGE SCALE GENOMIC DNA]</scope>
    <source>
        <strain evidence="1 2">DSM 26883</strain>
    </source>
</reference>
<dbReference type="RefSeq" id="WP_025074744.1">
    <property type="nucleotide sequence ID" value="NZ_FQVD01000013.1"/>
</dbReference>
<proteinExistence type="predicted"/>
<evidence type="ECO:0000313" key="1">
    <source>
        <dbReference type="EMBL" id="SHF22004.1"/>
    </source>
</evidence>
<dbReference type="EMBL" id="FQVD01000013">
    <property type="protein sequence ID" value="SHF22004.1"/>
    <property type="molecule type" value="Genomic_DNA"/>
</dbReference>
<dbReference type="OrthoDB" id="9779211at2"/>
<evidence type="ECO:0000313" key="2">
    <source>
        <dbReference type="Proteomes" id="UP000184436"/>
    </source>
</evidence>
<protein>
    <submittedName>
        <fullName evidence="1">Melibiase</fullName>
    </submittedName>
</protein>
<dbReference type="STRING" id="871325.SAMN05444349_113108"/>
<organism evidence="1 2">
    <name type="scientific">Bacteroides faecichinchillae</name>
    <dbReference type="NCBI Taxonomy" id="871325"/>
    <lineage>
        <taxon>Bacteria</taxon>
        <taxon>Pseudomonadati</taxon>
        <taxon>Bacteroidota</taxon>
        <taxon>Bacteroidia</taxon>
        <taxon>Bacteroidales</taxon>
        <taxon>Bacteroidaceae</taxon>
        <taxon>Bacteroides</taxon>
    </lineage>
</organism>
<sequence length="691" mass="79907">MKRQFVTLIIFFIVVSAFAQKTYYCQQEGDTLIIGNDQIERKFIWNGGNLMTYSLSNKASGKIELVTAPLPDLLISKTEKVGTNGLCRTEEVTATDIHPAYLKTTVTFTLGALDIQRIYRIYDHCPAIACDTYLKGTMNRISGEQNENSADHKNIEFAEDMKSRAITAILDQLNFKGQHWHAKAVEFWDVTDWNNNLVTERNAIIYRKNNYRGNLFFVRNGEDNNGFFFLKEAPCSSVQLAYKDADFIAEFGKFMITGLGLTETDIREDEWTRTYSCVTGVYTGDELEALTALRNYQKNIRTHLQERDEMIMMNTWGDRSQDTKVNEAFCLQELERAAKLGITHFQIDDGWQTGKSPNSAIAKGSFKNIWDNKDYWKPNIDKYPHGLTPIVERGKRLGIEICLWFNPSVQNDFADWHKDAEALIGIYRKYGIRIFKIDGLTIPTKTSEINLRKLFNKVLAETDNKVMFNLDATASRRGGYHMFNEYGNIFLENRYTDWKNYYPYWTLRNLWMLAKYVPAEKLQIEFLNKWRNSQKYGNEPFAPANYSFEYLFATTMAGQPLAWMEASNLPDEAFKLKKLVEQYKELQYNFHQGIILPIGDEPSGRSWTGFQSICDQVNKAPSGYLLIYREDNDQDETWIETWLPEGKEIVCTPIFGNGKAMNSIVGRKGSIKVTLPQKNNFVMYQYQVKEN</sequence>
<keyword evidence="2" id="KW-1185">Reference proteome</keyword>
<accession>A0A1M4ZVH3</accession>
<dbReference type="SUPFAM" id="SSF51445">
    <property type="entry name" value="(Trans)glycosidases"/>
    <property type="match status" value="1"/>
</dbReference>